<organism evidence="7 8">
    <name type="scientific">Alteromonas pelagimontana</name>
    <dbReference type="NCBI Taxonomy" id="1858656"/>
    <lineage>
        <taxon>Bacteria</taxon>
        <taxon>Pseudomonadati</taxon>
        <taxon>Pseudomonadota</taxon>
        <taxon>Gammaproteobacteria</taxon>
        <taxon>Alteromonadales</taxon>
        <taxon>Alteromonadaceae</taxon>
        <taxon>Alteromonas/Salinimonas group</taxon>
        <taxon>Alteromonas</taxon>
    </lineage>
</organism>
<evidence type="ECO:0000256" key="4">
    <source>
        <dbReference type="ARBA" id="ARBA00022927"/>
    </source>
</evidence>
<dbReference type="RefSeq" id="WP_083638556.1">
    <property type="nucleotide sequence ID" value="NZ_CP052766.1"/>
</dbReference>
<dbReference type="AlphaFoldDB" id="A0A6M4MGF6"/>
<evidence type="ECO:0000256" key="5">
    <source>
        <dbReference type="SAM" id="SignalP"/>
    </source>
</evidence>
<evidence type="ECO:0000259" key="6">
    <source>
        <dbReference type="Pfam" id="PF17131"/>
    </source>
</evidence>
<dbReference type="SUPFAM" id="SSF89392">
    <property type="entry name" value="Prokaryotic lipoproteins and lipoprotein localization factors"/>
    <property type="match status" value="1"/>
</dbReference>
<dbReference type="GO" id="GO:0015031">
    <property type="term" value="P:protein transport"/>
    <property type="evidence" value="ECO:0007669"/>
    <property type="project" value="UniProtKB-KW"/>
</dbReference>
<accession>A0A6M4MGF6</accession>
<dbReference type="Pfam" id="PF17131">
    <property type="entry name" value="LolA_like"/>
    <property type="match status" value="1"/>
</dbReference>
<evidence type="ECO:0000256" key="3">
    <source>
        <dbReference type="ARBA" id="ARBA00022729"/>
    </source>
</evidence>
<comment type="subunit">
    <text evidence="1">Monomer.</text>
</comment>
<dbReference type="EMBL" id="CP052766">
    <property type="protein sequence ID" value="QJR81948.1"/>
    <property type="molecule type" value="Genomic_DNA"/>
</dbReference>
<keyword evidence="3 5" id="KW-0732">Signal</keyword>
<evidence type="ECO:0000256" key="1">
    <source>
        <dbReference type="ARBA" id="ARBA00011245"/>
    </source>
</evidence>
<dbReference type="CDD" id="cd16329">
    <property type="entry name" value="LolA_like"/>
    <property type="match status" value="1"/>
</dbReference>
<gene>
    <name evidence="7" type="ORF">CA267_014890</name>
</gene>
<feature type="signal peptide" evidence="5">
    <location>
        <begin position="1"/>
        <end position="23"/>
    </location>
</feature>
<name>A0A6M4MGF6_9ALTE</name>
<sequence>MKQPKITLWLLMAVLAFTSPVFADEKSEKEGLRIAKERKARDRGWENTVAEMTMILRNAQGQEAERKMRVKTLEVQDDGDKALTVFDSPRDVSGTAFLSFSHAQEPDEQWIYLPALKRVKRIASRNKSGPFMGSEFAFEDMTSFEVGKFTYDYLREDVYQGDKVYVIEQTPQDEFSGYSKQIVWIDQSEYRVRKVEFFDRKGDALKTLEFKDYKLYEDKFWRPLRSFMYNQQTQKSTELVTHTLSFGEDLEESDFDNNSLRRAR</sequence>
<dbReference type="InterPro" id="IPR029046">
    <property type="entry name" value="LolA/LolB/LppX"/>
</dbReference>
<keyword evidence="2" id="KW-0813">Transport</keyword>
<protein>
    <submittedName>
        <fullName evidence="7">Outer membrane lipoprotein-sorting protein</fullName>
    </submittedName>
</protein>
<dbReference type="KEGG" id="apel:CA267_014890"/>
<reference evidence="8" key="1">
    <citation type="submission" date="2014-12" db="EMBL/GenBank/DDBJ databases">
        <title>Complete genome sequence of a multi-drug resistant Klebsiella pneumoniae.</title>
        <authorList>
            <person name="Hua X."/>
            <person name="Chen Q."/>
            <person name="Li X."/>
            <person name="Feng Y."/>
            <person name="Ruan Z."/>
            <person name="Yu Y."/>
        </authorList>
    </citation>
    <scope>NUCLEOTIDE SEQUENCE [LARGE SCALE GENOMIC DNA]</scope>
    <source>
        <strain evidence="8">5.12</strain>
    </source>
</reference>
<dbReference type="OrthoDB" id="9803781at2"/>
<dbReference type="InterPro" id="IPR033399">
    <property type="entry name" value="TP_0789-like"/>
</dbReference>
<feature type="domain" description="Uncharacterized protein TP-0789" evidence="6">
    <location>
        <begin position="80"/>
        <end position="262"/>
    </location>
</feature>
<dbReference type="Gene3D" id="2.50.20.10">
    <property type="entry name" value="Lipoprotein localisation LolA/LolB/LppX"/>
    <property type="match status" value="1"/>
</dbReference>
<keyword evidence="8" id="KW-1185">Reference proteome</keyword>
<reference evidence="7 8" key="2">
    <citation type="submission" date="2020-04" db="EMBL/GenBank/DDBJ databases">
        <title>Complete genome sequence of Alteromonas pelagimontana 5.12T.</title>
        <authorList>
            <person name="Sinha R.K."/>
            <person name="Krishnan K.P."/>
            <person name="Kurian J.P."/>
        </authorList>
    </citation>
    <scope>NUCLEOTIDE SEQUENCE [LARGE SCALE GENOMIC DNA]</scope>
    <source>
        <strain evidence="7 8">5.12</strain>
    </source>
</reference>
<evidence type="ECO:0000256" key="2">
    <source>
        <dbReference type="ARBA" id="ARBA00022448"/>
    </source>
</evidence>
<dbReference type="Proteomes" id="UP000219285">
    <property type="component" value="Chromosome"/>
</dbReference>
<evidence type="ECO:0000313" key="7">
    <source>
        <dbReference type="EMBL" id="QJR81948.1"/>
    </source>
</evidence>
<keyword evidence="4" id="KW-0653">Protein transport</keyword>
<feature type="chain" id="PRO_5028930442" evidence="5">
    <location>
        <begin position="24"/>
        <end position="264"/>
    </location>
</feature>
<proteinExistence type="predicted"/>
<evidence type="ECO:0000313" key="8">
    <source>
        <dbReference type="Proteomes" id="UP000219285"/>
    </source>
</evidence>
<keyword evidence="7" id="KW-0449">Lipoprotein</keyword>